<evidence type="ECO:0000256" key="5">
    <source>
        <dbReference type="SAM" id="MobiDB-lite"/>
    </source>
</evidence>
<reference evidence="7 8" key="1">
    <citation type="journal article" date="2016" name="Front. Microbiol.">
        <title>Genome and transcriptome sequences reveal the specific parasitism of the nematophagous Purpureocillium lilacinum 36-1.</title>
        <authorList>
            <person name="Xie J."/>
            <person name="Li S."/>
            <person name="Mo C."/>
            <person name="Xiao X."/>
            <person name="Peng D."/>
            <person name="Wang G."/>
            <person name="Xiao Y."/>
        </authorList>
    </citation>
    <scope>NUCLEOTIDE SEQUENCE [LARGE SCALE GENOMIC DNA]</scope>
    <source>
        <strain evidence="7 8">36-1</strain>
    </source>
</reference>
<feature type="region of interest" description="Disordered" evidence="5">
    <location>
        <begin position="613"/>
        <end position="637"/>
    </location>
</feature>
<gene>
    <name evidence="7" type="ORF">PCL_11702</name>
</gene>
<evidence type="ECO:0000256" key="3">
    <source>
        <dbReference type="PIRSR" id="PIRSR617939-1"/>
    </source>
</evidence>
<feature type="active site" description="Proton acceptor" evidence="3">
    <location>
        <position position="434"/>
    </location>
</feature>
<evidence type="ECO:0000256" key="1">
    <source>
        <dbReference type="ARBA" id="ARBA00012346"/>
    </source>
</evidence>
<keyword evidence="6" id="KW-0812">Transmembrane</keyword>
<dbReference type="Gene3D" id="3.10.490.10">
    <property type="entry name" value="Gamma-glutamyl cyclotransferase-like"/>
    <property type="match status" value="1"/>
</dbReference>
<accession>A0A2U3EAT3</accession>
<feature type="binding site" evidence="4">
    <location>
        <begin position="330"/>
        <end position="335"/>
    </location>
    <ligand>
        <name>substrate</name>
    </ligand>
</feature>
<dbReference type="PANTHER" id="PTHR12935">
    <property type="entry name" value="GAMMA-GLUTAMYLCYCLOTRANSFERASE"/>
    <property type="match status" value="1"/>
</dbReference>
<evidence type="ECO:0000313" key="8">
    <source>
        <dbReference type="Proteomes" id="UP000245956"/>
    </source>
</evidence>
<evidence type="ECO:0000313" key="7">
    <source>
        <dbReference type="EMBL" id="PWI71608.1"/>
    </source>
</evidence>
<dbReference type="InterPro" id="IPR017939">
    <property type="entry name" value="G-Glutamylcylcotransferase"/>
</dbReference>
<evidence type="ECO:0000256" key="4">
    <source>
        <dbReference type="PIRSR" id="PIRSR617939-2"/>
    </source>
</evidence>
<dbReference type="EMBL" id="LCWV01000007">
    <property type="protein sequence ID" value="PWI71608.1"/>
    <property type="molecule type" value="Genomic_DNA"/>
</dbReference>
<protein>
    <recommendedName>
        <fullName evidence="1">gamma-glutamylcyclotransferase</fullName>
        <ecNumber evidence="1">4.3.2.9</ecNumber>
    </recommendedName>
</protein>
<dbReference type="GO" id="GO:0003839">
    <property type="term" value="F:gamma-glutamylcyclotransferase activity"/>
    <property type="evidence" value="ECO:0007669"/>
    <property type="project" value="UniProtKB-EC"/>
</dbReference>
<feature type="transmembrane region" description="Helical" evidence="6">
    <location>
        <begin position="553"/>
        <end position="574"/>
    </location>
</feature>
<evidence type="ECO:0000256" key="6">
    <source>
        <dbReference type="SAM" id="Phobius"/>
    </source>
</evidence>
<keyword evidence="6" id="KW-1133">Transmembrane helix</keyword>
<dbReference type="PANTHER" id="PTHR12935:SF0">
    <property type="entry name" value="GAMMA-GLUTAMYLCYCLOTRANSFERASE"/>
    <property type="match status" value="1"/>
</dbReference>
<feature type="binding site" evidence="4">
    <location>
        <position position="514"/>
    </location>
    <ligand>
        <name>substrate</name>
    </ligand>
</feature>
<dbReference type="AlphaFoldDB" id="A0A2U3EAT3"/>
<sequence>MGVSVRQPVNTPRQETGPRRWCEAKLGASRPGCGGLRLAALPSTSTKRLEGTQARGALCWGRSDHARPSHGPVTSSRRTTHQYRQAARHSLTLHFPTNQSAPSVSCQRQPLSKGFRGISRPERTVASIVGQFGHLAAGRGQVLAWRRTWLAGRFNGLRLRDTDGIKRTETTADGPHRAWGARRVYFAPALDVGAPARHGFRGEETAFPWSAPQHDEPDALVRARAPHTLRRPPGMTAGPMAEDPQIKASAALPFGLSLAATPMPHKTSLDGGPSVASAALDKAELTNSHPRHGTYPSISSIPITSHERLVKATEDTAPGVDDESPDTVLYLAYGSNLSAETFLGMRKIRPLSQVNVSVPILRLTLDLPGVPYREPCFANVGFRELPEKPTIPDPTKPKLPPLDPSDPGYEWDGHLMGVVYEVTKKDWRTIMRTEGAGSSYKEIVVPCIPIKPKIAVPETPGFPSLPKPFFARTLYASYMPDGGHDDPRKCTWWYRLTHGRQRPNPGYAQASARYLKLLKDGAREHELPDVYQKYLASLEPYMLTHRRQKIGQVLFLGAWAPLLIIFLTMTGLMADETGKLPGWLAGGVTAMFNLMWISYDSVYSKIFGDGERTEAERDATGSPDEEKTSLLANGHGR</sequence>
<organism evidence="7 8">
    <name type="scientific">Purpureocillium lilacinum</name>
    <name type="common">Paecilomyces lilacinus</name>
    <dbReference type="NCBI Taxonomy" id="33203"/>
    <lineage>
        <taxon>Eukaryota</taxon>
        <taxon>Fungi</taxon>
        <taxon>Dikarya</taxon>
        <taxon>Ascomycota</taxon>
        <taxon>Pezizomycotina</taxon>
        <taxon>Sordariomycetes</taxon>
        <taxon>Hypocreomycetidae</taxon>
        <taxon>Hypocreales</taxon>
        <taxon>Ophiocordycipitaceae</taxon>
        <taxon>Purpureocillium</taxon>
    </lineage>
</organism>
<keyword evidence="2" id="KW-0456">Lyase</keyword>
<keyword evidence="6" id="KW-0472">Membrane</keyword>
<feature type="compositionally biased region" description="Basic and acidic residues" evidence="5">
    <location>
        <begin position="613"/>
        <end position="628"/>
    </location>
</feature>
<dbReference type="EC" id="4.3.2.9" evidence="1"/>
<name>A0A2U3EAT3_PURLI</name>
<dbReference type="Proteomes" id="UP000245956">
    <property type="component" value="Unassembled WGS sequence"/>
</dbReference>
<comment type="caution">
    <text evidence="7">The sequence shown here is derived from an EMBL/GenBank/DDBJ whole genome shotgun (WGS) entry which is preliminary data.</text>
</comment>
<feature type="transmembrane region" description="Helical" evidence="6">
    <location>
        <begin position="580"/>
        <end position="599"/>
    </location>
</feature>
<evidence type="ECO:0000256" key="2">
    <source>
        <dbReference type="ARBA" id="ARBA00023239"/>
    </source>
</evidence>
<proteinExistence type="predicted"/>